<feature type="region of interest" description="Disordered" evidence="1">
    <location>
        <begin position="959"/>
        <end position="1033"/>
    </location>
</feature>
<feature type="domain" description="G8" evidence="3">
    <location>
        <begin position="46"/>
        <end position="169"/>
    </location>
</feature>
<keyword evidence="5" id="KW-1185">Reference proteome</keyword>
<dbReference type="PANTHER" id="PTHR48148:SF3">
    <property type="entry name" value="KERATINOCYTE PROLINE-RICH PROTEIN"/>
    <property type="match status" value="1"/>
</dbReference>
<dbReference type="InterPro" id="IPR022409">
    <property type="entry name" value="PKD/Chitinase_dom"/>
</dbReference>
<feature type="compositionally biased region" description="Pro residues" evidence="1">
    <location>
        <begin position="969"/>
        <end position="1029"/>
    </location>
</feature>
<sequence>MNTTHAGMAHSDDPAKMKEHSALMDLLPKDQATHIAINNGPWFDASTWKDGNIPDNGAHVMISEGVQVLYDSESDARLKTVRLDGTLTFAHNQNTKMVVDTFVEMPQGTLNIGTEENPIEADKTAQIIIANEGKIDTSWDPTQLSRGVITHGKVNIYGAEKTDFIALAQDAEAGDSELILKGNPTGWAVGDQLVLGGTSYGPNGNDDDNSRFRDEVLTITEINGNRVKFTNDNITQGNNTVLRFDHVRPDIAEKDQLKLYVANTSRNVVIESEDGADTPTLQRGHVMFMHNPDVQVHNAGFYNLGRTDKTKLIDDIGQNVDGSSGSGTNVRGRYALHVHRTGADDVNGLAAVLEGNAVVGSPGWGIAHHDSNAIIKDNVVFDVAGSGIAAEAGNELGRWENNIVIKTTGIPSGVAQQQENNRANKFDFGFRGEGYWLQGAAQIVMEDNVAISTNDAGLTIFGDSLNPQDHFREKETIQVKNLFTNERDQVAQPGQQEIDVTDAPLSPKTGFESYNTQTGMRVWGVMTNLDGNLEFSSPGPQTAHQVRGLIDDFTLWGTRWEGLTVTYNSNLDFENGLVVGNVDSPSGGSGIFHNHATFSTNYKNLNVQGFNRGVQIEFLDEERDFTQSSITDSKFSNNTYNITKFGGNIGGNIGDADGDEFLEAFAIKNTTFDQKSGNKAPVADFKVSAVGGLAVNFDGGDSQDSDPFKLNGNASAYPSNSKGISIYGWDFDNDGNIDAFGRQVTHQFNQAGTHEVALQVLDNQGAAHTLTKTITVEPTAYANAFKDGEFNSSGQYLEIWKGNSRWADEGWLATDAVSRSNGQAVLSKVGVGQGKLAQVVENKGIHKGEQTLSFDLTNKEGSNQSWQFNEVKVSLWGVDGQFNNNPWEDIGPEQVGTLPMSSELLYADVFGGEDGEFFDSQTLSKTVDLGDGYQFLMFRVDATGIDNNGDAVAIDNVQLGGDYQGSTPTPAPEPTPAPTPEPTPEPAPEPTPEPTPTPAPTPEPAPEPTPAPTPEPVPEPTPAPTPEPAPTDTVIGEYDTLRINHQWQTVSLDYDYDNPVVIVSDPSLRGKDPAVVRIKNVTDDTFQLRLQEPTYKDGRHTKESVSYIVMEAGDWNLANGGRISAGTHTSNKLTSNGFDAIALDNFGNAPTVLSQVQTTNDGDWVTTRVRNQTNSGFQLAMQEEEALNEGEHDKETIGWLALGNGFDGDSILQGGMTDRSVGKKPTFIQFDEAFETAPSVIAKLGSFYDADIANVRIDSIDNMGFGAKVAEERSLDRELGHANESIAFLALEGTSGTLTGVSV</sequence>
<dbReference type="Pfam" id="PF18911">
    <property type="entry name" value="PKD_4"/>
    <property type="match status" value="1"/>
</dbReference>
<feature type="domain" description="PKD" evidence="2">
    <location>
        <begin position="727"/>
        <end position="777"/>
    </location>
</feature>
<dbReference type="SMART" id="SM00089">
    <property type="entry name" value="PKD"/>
    <property type="match status" value="1"/>
</dbReference>
<reference evidence="4 5" key="1">
    <citation type="journal article" date="2021" name="Mar. Drugs">
        <title>Genome Reduction and Secondary Metabolism of the Marine Sponge-Associated Cyanobacterium Leptothoe.</title>
        <authorList>
            <person name="Konstantinou D."/>
            <person name="Popin R.V."/>
            <person name="Fewer D.P."/>
            <person name="Sivonen K."/>
            <person name="Gkelis S."/>
        </authorList>
    </citation>
    <scope>NUCLEOTIDE SEQUENCE [LARGE SCALE GENOMIC DNA]</scope>
    <source>
        <strain evidence="4 5">TAU-MAC 1615</strain>
    </source>
</reference>
<evidence type="ECO:0000313" key="5">
    <source>
        <dbReference type="Proteomes" id="UP001196661"/>
    </source>
</evidence>
<comment type="caution">
    <text evidence="4">The sequence shown here is derived from an EMBL/GenBank/DDBJ whole genome shotgun (WGS) entry which is preliminary data.</text>
</comment>
<dbReference type="CDD" id="cd00146">
    <property type="entry name" value="PKD"/>
    <property type="match status" value="1"/>
</dbReference>
<dbReference type="Gene3D" id="2.60.40.10">
    <property type="entry name" value="Immunoglobulins"/>
    <property type="match status" value="1"/>
</dbReference>
<dbReference type="SMART" id="SM01225">
    <property type="entry name" value="G8"/>
    <property type="match status" value="1"/>
</dbReference>
<dbReference type="SUPFAM" id="SSF49299">
    <property type="entry name" value="PKD domain"/>
    <property type="match status" value="1"/>
</dbReference>
<evidence type="ECO:0000256" key="1">
    <source>
        <dbReference type="SAM" id="MobiDB-lite"/>
    </source>
</evidence>
<protein>
    <recommendedName>
        <fullName evidence="6">G8 domain-containing protein</fullName>
    </recommendedName>
</protein>
<dbReference type="InterPro" id="IPR035986">
    <property type="entry name" value="PKD_dom_sf"/>
</dbReference>
<dbReference type="RefSeq" id="WP_215617621.1">
    <property type="nucleotide sequence ID" value="NZ_JADOER010000004.1"/>
</dbReference>
<dbReference type="InterPro" id="IPR019316">
    <property type="entry name" value="G8_domain"/>
</dbReference>
<dbReference type="PANTHER" id="PTHR48148">
    <property type="entry name" value="KERATINOCYTE PROLINE-RICH PROTEIN"/>
    <property type="match status" value="1"/>
</dbReference>
<dbReference type="Proteomes" id="UP001196661">
    <property type="component" value="Unassembled WGS sequence"/>
</dbReference>
<evidence type="ECO:0008006" key="6">
    <source>
        <dbReference type="Google" id="ProtNLM"/>
    </source>
</evidence>
<evidence type="ECO:0000259" key="3">
    <source>
        <dbReference type="PROSITE" id="PS51484"/>
    </source>
</evidence>
<gene>
    <name evidence="4" type="ORF">IXB28_06005</name>
</gene>
<dbReference type="Pfam" id="PF10162">
    <property type="entry name" value="G8"/>
    <property type="match status" value="1"/>
</dbReference>
<dbReference type="InterPro" id="IPR013783">
    <property type="entry name" value="Ig-like_fold"/>
</dbReference>
<organism evidence="4 5">
    <name type="scientific">Leptothoe kymatousa TAU-MAC 1615</name>
    <dbReference type="NCBI Taxonomy" id="2364775"/>
    <lineage>
        <taxon>Bacteria</taxon>
        <taxon>Bacillati</taxon>
        <taxon>Cyanobacteriota</taxon>
        <taxon>Cyanophyceae</taxon>
        <taxon>Nodosilineales</taxon>
        <taxon>Cymatolegaceae</taxon>
        <taxon>Leptothoe</taxon>
        <taxon>Leptothoe kymatousa</taxon>
    </lineage>
</organism>
<evidence type="ECO:0000259" key="2">
    <source>
        <dbReference type="PROSITE" id="PS50093"/>
    </source>
</evidence>
<dbReference type="PROSITE" id="PS50093">
    <property type="entry name" value="PKD"/>
    <property type="match status" value="1"/>
</dbReference>
<dbReference type="EMBL" id="JADOER010000004">
    <property type="protein sequence ID" value="MBT9311752.1"/>
    <property type="molecule type" value="Genomic_DNA"/>
</dbReference>
<proteinExistence type="predicted"/>
<accession>A0ABS5Y1P0</accession>
<evidence type="ECO:0000313" key="4">
    <source>
        <dbReference type="EMBL" id="MBT9311752.1"/>
    </source>
</evidence>
<name>A0ABS5Y1P0_9CYAN</name>
<dbReference type="PROSITE" id="PS51484">
    <property type="entry name" value="G8"/>
    <property type="match status" value="1"/>
</dbReference>
<dbReference type="InterPro" id="IPR000601">
    <property type="entry name" value="PKD_dom"/>
</dbReference>